<evidence type="ECO:0000313" key="1">
    <source>
        <dbReference type="EMBL" id="KKT62552.1"/>
    </source>
</evidence>
<organism evidence="1 2">
    <name type="scientific">Candidatus Giovannonibacteria bacterium GW2011_GWA2_44_26</name>
    <dbReference type="NCBI Taxonomy" id="1618648"/>
    <lineage>
        <taxon>Bacteria</taxon>
        <taxon>Candidatus Giovannoniibacteriota</taxon>
    </lineage>
</organism>
<gene>
    <name evidence="1" type="ORF">UW55_C0011G0016</name>
</gene>
<name>A0A0G1L1R5_9BACT</name>
<reference evidence="1 2" key="1">
    <citation type="journal article" date="2015" name="Nature">
        <title>rRNA introns, odd ribosomes, and small enigmatic genomes across a large radiation of phyla.</title>
        <authorList>
            <person name="Brown C.T."/>
            <person name="Hug L.A."/>
            <person name="Thomas B.C."/>
            <person name="Sharon I."/>
            <person name="Castelle C.J."/>
            <person name="Singh A."/>
            <person name="Wilkins M.J."/>
            <person name="Williams K.H."/>
            <person name="Banfield J.F."/>
        </authorList>
    </citation>
    <scope>NUCLEOTIDE SEQUENCE [LARGE SCALE GENOMIC DNA]</scope>
</reference>
<dbReference type="Pfam" id="PF04464">
    <property type="entry name" value="Glyphos_transf"/>
    <property type="match status" value="1"/>
</dbReference>
<dbReference type="GO" id="GO:0016020">
    <property type="term" value="C:membrane"/>
    <property type="evidence" value="ECO:0007669"/>
    <property type="project" value="InterPro"/>
</dbReference>
<accession>A0A0G1L1R5</accession>
<protein>
    <submittedName>
        <fullName evidence="1">Uncharacterized protein</fullName>
    </submittedName>
</protein>
<dbReference type="Gene3D" id="3.40.50.12580">
    <property type="match status" value="1"/>
</dbReference>
<dbReference type="EMBL" id="LCIT01000011">
    <property type="protein sequence ID" value="KKT62552.1"/>
    <property type="molecule type" value="Genomic_DNA"/>
</dbReference>
<dbReference type="InterPro" id="IPR043148">
    <property type="entry name" value="TagF_C"/>
</dbReference>
<comment type="caution">
    <text evidence="1">The sequence shown here is derived from an EMBL/GenBank/DDBJ whole genome shotgun (WGS) entry which is preliminary data.</text>
</comment>
<dbReference type="AlphaFoldDB" id="A0A0G1L1R5"/>
<dbReference type="Proteomes" id="UP000033945">
    <property type="component" value="Unassembled WGS sequence"/>
</dbReference>
<proteinExistence type="predicted"/>
<evidence type="ECO:0000313" key="2">
    <source>
        <dbReference type="Proteomes" id="UP000033945"/>
    </source>
</evidence>
<sequence>MKTILLPIYNGIRAKNFFRNDSYLKLVSDPNIRLIIIIPPSKLEFYRREYPEKNVIFEPLDIVSESPFGVKLSAFVFNLLPTATIRSKQYREYLRYKSLKSFIKFLIKYLLNITIGRLGVITRPIIHFLDDKFVALDNNIVNLLKKYNPDLVLVPDIVFPPDREVLRAAKRLGFYTVGMIRSWDNLTSKGVIQILPDKLIVLTTIMKNEAIKYAGMPEKDMIITGVPPYDIFFEKRPVTREEFLKSLGIPSDRKIILTAPFIYAHTGSAEIIIKELVRAIDDGRLPPNSHLLIRYRPATPEIAQDQLPKSSHITVTSPCEQFFKVNNLQSPTEDWEFSSKDIELLLNSLAYSDVVVNYISTLSIDAAVFDKPVINIRFEADKTTAPEEHIDLFAKFAHYKSIEDSGGVKMVWDMNELISSIKDYLLHSEHDQKGRERMIREQIEFTDGKSGLRTAEYIKKLLGEKL</sequence>
<dbReference type="SUPFAM" id="SSF53756">
    <property type="entry name" value="UDP-Glycosyltransferase/glycogen phosphorylase"/>
    <property type="match status" value="1"/>
</dbReference>
<dbReference type="InterPro" id="IPR007554">
    <property type="entry name" value="Glycerophosphate_synth"/>
</dbReference>
<dbReference type="GO" id="GO:0047355">
    <property type="term" value="F:CDP-glycerol glycerophosphotransferase activity"/>
    <property type="evidence" value="ECO:0007669"/>
    <property type="project" value="InterPro"/>
</dbReference>